<sequence>MKRKIVISSQYKKDIKLARRRNLPEEELNEIVLSLANDIPLPAKNKDHTLKGEYSGCRECHIQPDWLLIYSKESDGELHILNLIRTGTHSDLFKK</sequence>
<feature type="active site" description="Proton donor" evidence="2">
    <location>
        <position position="89"/>
    </location>
</feature>
<dbReference type="GO" id="GO:0006415">
    <property type="term" value="P:translational termination"/>
    <property type="evidence" value="ECO:0007669"/>
    <property type="project" value="TreeGrafter"/>
</dbReference>
<proteinExistence type="predicted"/>
<evidence type="ECO:0000256" key="1">
    <source>
        <dbReference type="ARBA" id="ARBA00022649"/>
    </source>
</evidence>
<evidence type="ECO:0000313" key="4">
    <source>
        <dbReference type="Proteomes" id="UP000823635"/>
    </source>
</evidence>
<organism evidence="3 4">
    <name type="scientific">Candidatus Egerieousia excrementavium</name>
    <dbReference type="NCBI Taxonomy" id="2840778"/>
    <lineage>
        <taxon>Bacteria</taxon>
        <taxon>Pseudomonadati</taxon>
        <taxon>Bacteroidota</taxon>
        <taxon>Bacteroidia</taxon>
        <taxon>Bacteroidales</taxon>
        <taxon>Candidatus Egerieousia</taxon>
    </lineage>
</organism>
<dbReference type="NCBIfam" id="TIGR02385">
    <property type="entry name" value="RelE_StbE"/>
    <property type="match status" value="1"/>
</dbReference>
<dbReference type="PANTHER" id="PTHR40588:SF1">
    <property type="entry name" value="MRNA INTERFERASE TOXIN YAFQ"/>
    <property type="match status" value="1"/>
</dbReference>
<dbReference type="PIRSF" id="PIRSF006156">
    <property type="entry name" value="YafQ"/>
    <property type="match status" value="1"/>
</dbReference>
<reference evidence="3" key="1">
    <citation type="submission" date="2020-10" db="EMBL/GenBank/DDBJ databases">
        <authorList>
            <person name="Gilroy R."/>
        </authorList>
    </citation>
    <scope>NUCLEOTIDE SEQUENCE</scope>
    <source>
        <strain evidence="3">15467</strain>
    </source>
</reference>
<protein>
    <submittedName>
        <fullName evidence="3">Type II toxin-antitoxin system YafQ family toxin</fullName>
    </submittedName>
</protein>
<dbReference type="InterPro" id="IPR004386">
    <property type="entry name" value="Toxin_YafQ-like"/>
</dbReference>
<name>A0A9D9DQC2_9BACT</name>
<keyword evidence="1" id="KW-1277">Toxin-antitoxin system</keyword>
<dbReference type="AlphaFoldDB" id="A0A9D9DQC2"/>
<dbReference type="Pfam" id="PF15738">
    <property type="entry name" value="YafQ_toxin"/>
    <property type="match status" value="1"/>
</dbReference>
<accession>A0A9D9DQC2</accession>
<dbReference type="SUPFAM" id="SSF143011">
    <property type="entry name" value="RelE-like"/>
    <property type="match status" value="1"/>
</dbReference>
<gene>
    <name evidence="3" type="ORF">IAC68_05000</name>
</gene>
<dbReference type="PANTHER" id="PTHR40588">
    <property type="entry name" value="MRNA INTERFERASE TOXIN YAFQ"/>
    <property type="match status" value="1"/>
</dbReference>
<dbReference type="GO" id="GO:0004521">
    <property type="term" value="F:RNA endonuclease activity"/>
    <property type="evidence" value="ECO:0007669"/>
    <property type="project" value="TreeGrafter"/>
</dbReference>
<dbReference type="InterPro" id="IPR035093">
    <property type="entry name" value="RelE/ParE_toxin_dom_sf"/>
</dbReference>
<dbReference type="InterPro" id="IPR007712">
    <property type="entry name" value="RelE/ParE_toxin"/>
</dbReference>
<evidence type="ECO:0000313" key="3">
    <source>
        <dbReference type="EMBL" id="MBO8429269.1"/>
    </source>
</evidence>
<dbReference type="GO" id="GO:0006402">
    <property type="term" value="P:mRNA catabolic process"/>
    <property type="evidence" value="ECO:0007669"/>
    <property type="project" value="TreeGrafter"/>
</dbReference>
<dbReference type="Proteomes" id="UP000823635">
    <property type="component" value="Unassembled WGS sequence"/>
</dbReference>
<dbReference type="EMBL" id="JADINB010000112">
    <property type="protein sequence ID" value="MBO8429269.1"/>
    <property type="molecule type" value="Genomic_DNA"/>
</dbReference>
<comment type="caution">
    <text evidence="3">The sequence shown here is derived from an EMBL/GenBank/DDBJ whole genome shotgun (WGS) entry which is preliminary data.</text>
</comment>
<dbReference type="Gene3D" id="3.30.2310.20">
    <property type="entry name" value="RelE-like"/>
    <property type="match status" value="1"/>
</dbReference>
<reference evidence="3" key="2">
    <citation type="journal article" date="2021" name="PeerJ">
        <title>Extensive microbial diversity within the chicken gut microbiome revealed by metagenomics and culture.</title>
        <authorList>
            <person name="Gilroy R."/>
            <person name="Ravi A."/>
            <person name="Getino M."/>
            <person name="Pursley I."/>
            <person name="Horton D.L."/>
            <person name="Alikhan N.F."/>
            <person name="Baker D."/>
            <person name="Gharbi K."/>
            <person name="Hall N."/>
            <person name="Watson M."/>
            <person name="Adriaenssens E.M."/>
            <person name="Foster-Nyarko E."/>
            <person name="Jarju S."/>
            <person name="Secka A."/>
            <person name="Antonio M."/>
            <person name="Oren A."/>
            <person name="Chaudhuri R.R."/>
            <person name="La Ragione R."/>
            <person name="Hildebrand F."/>
            <person name="Pallen M.J."/>
        </authorList>
    </citation>
    <scope>NUCLEOTIDE SEQUENCE</scope>
    <source>
        <strain evidence="3">15467</strain>
    </source>
</reference>
<evidence type="ECO:0000256" key="2">
    <source>
        <dbReference type="PIRSR" id="PIRSR006156-1"/>
    </source>
</evidence>